<dbReference type="RefSeq" id="WP_131553032.1">
    <property type="nucleotide sequence ID" value="NZ_SJSK01000002.1"/>
</dbReference>
<evidence type="ECO:0000313" key="2">
    <source>
        <dbReference type="Proteomes" id="UP000292884"/>
    </source>
</evidence>
<comment type="caution">
    <text evidence="1">The sequence shown here is derived from an EMBL/GenBank/DDBJ whole genome shotgun (WGS) entry which is preliminary data.</text>
</comment>
<dbReference type="OrthoDB" id="7432683at2"/>
<reference evidence="1 2" key="1">
    <citation type="submission" date="2019-02" db="EMBL/GenBank/DDBJ databases">
        <title>Pedobacter sp. RP-1-13 sp. nov., isolated from Arctic soil.</title>
        <authorList>
            <person name="Dahal R.H."/>
        </authorList>
    </citation>
    <scope>NUCLEOTIDE SEQUENCE [LARGE SCALE GENOMIC DNA]</scope>
    <source>
        <strain evidence="1 2">RP-1-13</strain>
    </source>
</reference>
<name>A0A4R0MXS3_9SPHI</name>
<keyword evidence="1" id="KW-0378">Hydrolase</keyword>
<keyword evidence="2" id="KW-1185">Reference proteome</keyword>
<keyword evidence="1" id="KW-0645">Protease</keyword>
<dbReference type="Gene3D" id="2.60.40.1120">
    <property type="entry name" value="Carboxypeptidase-like, regulatory domain"/>
    <property type="match status" value="1"/>
</dbReference>
<gene>
    <name evidence="1" type="ORF">EZ428_10185</name>
</gene>
<dbReference type="Pfam" id="PF13715">
    <property type="entry name" value="CarbopepD_reg_2"/>
    <property type="match status" value="1"/>
</dbReference>
<keyword evidence="1" id="KW-0121">Carboxypeptidase</keyword>
<evidence type="ECO:0000313" key="1">
    <source>
        <dbReference type="EMBL" id="TCC92091.1"/>
    </source>
</evidence>
<dbReference type="GO" id="GO:0004180">
    <property type="term" value="F:carboxypeptidase activity"/>
    <property type="evidence" value="ECO:0007669"/>
    <property type="project" value="UniProtKB-KW"/>
</dbReference>
<dbReference type="AlphaFoldDB" id="A0A4R0MXS3"/>
<protein>
    <submittedName>
        <fullName evidence="1">Carboxypeptidase regulatory-like domain-containing protein</fullName>
    </submittedName>
</protein>
<sequence>MRNKAIAIKIAEPCNQNWELMDSRNDGRFCESCNKCVVDFSNHTNSEIIKFLSSSKNDVCGRLTNTQLNQLNYYSLIKPSNKNWLKYLGVLAIGISMIVSEANAINLKKPIEFANSPLNRKIISKTNQIKMIYGYVYDENQKPISGARVVITNTKLFATTDNNGRYEILLTKNFDTKNNIIKINSLRFEGSLKANYAKEKQADLAVNCVYMIMGKIAMTTNP</sequence>
<proteinExistence type="predicted"/>
<dbReference type="SUPFAM" id="SSF49464">
    <property type="entry name" value="Carboxypeptidase regulatory domain-like"/>
    <property type="match status" value="1"/>
</dbReference>
<organism evidence="1 2">
    <name type="scientific">Pedobacter frigiditerrae</name>
    <dbReference type="NCBI Taxonomy" id="2530452"/>
    <lineage>
        <taxon>Bacteria</taxon>
        <taxon>Pseudomonadati</taxon>
        <taxon>Bacteroidota</taxon>
        <taxon>Sphingobacteriia</taxon>
        <taxon>Sphingobacteriales</taxon>
        <taxon>Sphingobacteriaceae</taxon>
        <taxon>Pedobacter</taxon>
    </lineage>
</organism>
<dbReference type="Proteomes" id="UP000292884">
    <property type="component" value="Unassembled WGS sequence"/>
</dbReference>
<dbReference type="EMBL" id="SJSK01000002">
    <property type="protein sequence ID" value="TCC92091.1"/>
    <property type="molecule type" value="Genomic_DNA"/>
</dbReference>
<dbReference type="InterPro" id="IPR008969">
    <property type="entry name" value="CarboxyPept-like_regulatory"/>
</dbReference>
<accession>A0A4R0MXS3</accession>